<comment type="cofactor">
    <cofactor evidence="1">
        <name>Mg(2+)</name>
        <dbReference type="ChEBI" id="CHEBI:18420"/>
    </cofactor>
</comment>
<dbReference type="SUPFAM" id="SSF55811">
    <property type="entry name" value="Nudix"/>
    <property type="match status" value="1"/>
</dbReference>
<dbReference type="InterPro" id="IPR020084">
    <property type="entry name" value="NUDIX_hydrolase_CS"/>
</dbReference>
<reference evidence="5" key="1">
    <citation type="journal article" date="2019" name="Int. J. Syst. Evol. Microbiol.">
        <title>The Global Catalogue of Microorganisms (GCM) 10K type strain sequencing project: providing services to taxonomists for standard genome sequencing and annotation.</title>
        <authorList>
            <consortium name="The Broad Institute Genomics Platform"/>
            <consortium name="The Broad Institute Genome Sequencing Center for Infectious Disease"/>
            <person name="Wu L."/>
            <person name="Ma J."/>
        </authorList>
    </citation>
    <scope>NUCLEOTIDE SEQUENCE [LARGE SCALE GENOMIC DNA]</scope>
    <source>
        <strain evidence="5">CCM 7427</strain>
    </source>
</reference>
<name>A0ABW5QHQ4_9HYPH</name>
<sequence length="170" mass="18686">MSARHVLSFPIEGQRFNYRVAAVIIADGHVLVSREDDDDYVMLPGGRVEMGEVSAPALAREIEEELGMSGAVGPLLATSESFYRREGEDFHEIGLFYRASLPEHAVPDGKAPWLVREDEGHVLSNFWVPLTGGALAAMNLLPRWLPGFLESLPAEPVHIVHDERGVTAKS</sequence>
<dbReference type="Proteomes" id="UP001597521">
    <property type="component" value="Unassembled WGS sequence"/>
</dbReference>
<keyword evidence="5" id="KW-1185">Reference proteome</keyword>
<evidence type="ECO:0000313" key="5">
    <source>
        <dbReference type="Proteomes" id="UP001597521"/>
    </source>
</evidence>
<comment type="caution">
    <text evidence="4">The sequence shown here is derived from an EMBL/GenBank/DDBJ whole genome shotgun (WGS) entry which is preliminary data.</text>
</comment>
<dbReference type="InterPro" id="IPR015797">
    <property type="entry name" value="NUDIX_hydrolase-like_dom_sf"/>
</dbReference>
<dbReference type="PANTHER" id="PTHR43046">
    <property type="entry name" value="GDP-MANNOSE MANNOSYL HYDROLASE"/>
    <property type="match status" value="1"/>
</dbReference>
<organism evidence="4 5">
    <name type="scientific">Devosia albogilva</name>
    <dbReference type="NCBI Taxonomy" id="429726"/>
    <lineage>
        <taxon>Bacteria</taxon>
        <taxon>Pseudomonadati</taxon>
        <taxon>Pseudomonadota</taxon>
        <taxon>Alphaproteobacteria</taxon>
        <taxon>Hyphomicrobiales</taxon>
        <taxon>Devosiaceae</taxon>
        <taxon>Devosia</taxon>
    </lineage>
</organism>
<dbReference type="Pfam" id="PF00293">
    <property type="entry name" value="NUDIX"/>
    <property type="match status" value="1"/>
</dbReference>
<evidence type="ECO:0000259" key="3">
    <source>
        <dbReference type="PROSITE" id="PS51462"/>
    </source>
</evidence>
<gene>
    <name evidence="4" type="ORF">ACFSX5_05655</name>
</gene>
<dbReference type="PANTHER" id="PTHR43046:SF14">
    <property type="entry name" value="MUTT_NUDIX FAMILY PROTEIN"/>
    <property type="match status" value="1"/>
</dbReference>
<dbReference type="InterPro" id="IPR000086">
    <property type="entry name" value="NUDIX_hydrolase_dom"/>
</dbReference>
<protein>
    <submittedName>
        <fullName evidence="4">NUDIX hydrolase</fullName>
    </submittedName>
</protein>
<dbReference type="GO" id="GO:0016787">
    <property type="term" value="F:hydrolase activity"/>
    <property type="evidence" value="ECO:0007669"/>
    <property type="project" value="UniProtKB-KW"/>
</dbReference>
<evidence type="ECO:0000313" key="4">
    <source>
        <dbReference type="EMBL" id="MFD2647282.1"/>
    </source>
</evidence>
<dbReference type="EMBL" id="JBHUNP010000001">
    <property type="protein sequence ID" value="MFD2647282.1"/>
    <property type="molecule type" value="Genomic_DNA"/>
</dbReference>
<keyword evidence="2 4" id="KW-0378">Hydrolase</keyword>
<dbReference type="Gene3D" id="3.90.79.10">
    <property type="entry name" value="Nucleoside Triphosphate Pyrophosphohydrolase"/>
    <property type="match status" value="1"/>
</dbReference>
<dbReference type="PROSITE" id="PS51462">
    <property type="entry name" value="NUDIX"/>
    <property type="match status" value="1"/>
</dbReference>
<dbReference type="RefSeq" id="WP_386832312.1">
    <property type="nucleotide sequence ID" value="NZ_JBHUNP010000001.1"/>
</dbReference>
<dbReference type="PROSITE" id="PS00893">
    <property type="entry name" value="NUDIX_BOX"/>
    <property type="match status" value="1"/>
</dbReference>
<dbReference type="CDD" id="cd04688">
    <property type="entry name" value="NUDIX_Hydrolase"/>
    <property type="match status" value="1"/>
</dbReference>
<evidence type="ECO:0000256" key="2">
    <source>
        <dbReference type="ARBA" id="ARBA00022801"/>
    </source>
</evidence>
<feature type="domain" description="Nudix hydrolase" evidence="3">
    <location>
        <begin position="15"/>
        <end position="150"/>
    </location>
</feature>
<proteinExistence type="predicted"/>
<accession>A0ABW5QHQ4</accession>
<evidence type="ECO:0000256" key="1">
    <source>
        <dbReference type="ARBA" id="ARBA00001946"/>
    </source>
</evidence>